<sequence length="223" mass="25318">MRLTSFCESQIQRRITELNNNAISIEMGWDFGSGTGEQQDEFQKDFVDDSQYLEIRSLDKNNKKYKHRKHQRSQKKVGQSPWFIVQLDELSKTAREGPRPVKHKTLIEITHQQKAIDIPKEILHQQIAGETAQVFHAPGETFSINGKVRRVASSTVSIASGQIGVAVTKPINIQTAPSTQLRENPNREHKVEQKGGRTLVRSQGTSMNTYIVANQNQSEDQLR</sequence>
<name>A0A5J4W0W3_9EUKA</name>
<dbReference type="EMBL" id="SNRW01003926">
    <property type="protein sequence ID" value="KAA6388581.1"/>
    <property type="molecule type" value="Genomic_DNA"/>
</dbReference>
<reference evidence="1 2" key="1">
    <citation type="submission" date="2019-03" db="EMBL/GenBank/DDBJ databases">
        <title>Single cell metagenomics reveals metabolic interactions within the superorganism composed of flagellate Streblomastix strix and complex community of Bacteroidetes bacteria on its surface.</title>
        <authorList>
            <person name="Treitli S.C."/>
            <person name="Kolisko M."/>
            <person name="Husnik F."/>
            <person name="Keeling P."/>
            <person name="Hampl V."/>
        </authorList>
    </citation>
    <scope>NUCLEOTIDE SEQUENCE [LARGE SCALE GENOMIC DNA]</scope>
    <source>
        <strain evidence="1">ST1C</strain>
    </source>
</reference>
<comment type="caution">
    <text evidence="1">The sequence shown here is derived from an EMBL/GenBank/DDBJ whole genome shotgun (WGS) entry which is preliminary data.</text>
</comment>
<dbReference type="AlphaFoldDB" id="A0A5J4W0W3"/>
<gene>
    <name evidence="1" type="ORF">EZS28_015891</name>
</gene>
<evidence type="ECO:0000313" key="1">
    <source>
        <dbReference type="EMBL" id="KAA6388581.1"/>
    </source>
</evidence>
<dbReference type="Proteomes" id="UP000324800">
    <property type="component" value="Unassembled WGS sequence"/>
</dbReference>
<protein>
    <submittedName>
        <fullName evidence="1">Uncharacterized protein</fullName>
    </submittedName>
</protein>
<organism evidence="1 2">
    <name type="scientific">Streblomastix strix</name>
    <dbReference type="NCBI Taxonomy" id="222440"/>
    <lineage>
        <taxon>Eukaryota</taxon>
        <taxon>Metamonada</taxon>
        <taxon>Preaxostyla</taxon>
        <taxon>Oxymonadida</taxon>
        <taxon>Streblomastigidae</taxon>
        <taxon>Streblomastix</taxon>
    </lineage>
</organism>
<evidence type="ECO:0000313" key="2">
    <source>
        <dbReference type="Proteomes" id="UP000324800"/>
    </source>
</evidence>
<accession>A0A5J4W0W3</accession>
<proteinExistence type="predicted"/>